<sequence length="329" mass="33558">MRAIVVQKFGAPPELADMPVPEPGHGEVQVALDAAGVNPFDLKMADGILEGKMPTDFPMILGVDGAGTVSAVGPGVRSFAVGDRVVGKFLTAPAGHGSWAQYATLPEDATLVPIPEGVTTVTAAALPVAGVTAQDLVAAAELQPGQTVLIVGATGGVGSFLVQLAAIAGAHVIATARGDAADQVARLGADEIVDYTRPRPADPDVVDPDPAAYRDSSVTDAVHFTHPDGIDVLFDLISGPVDFARHATLVRRGGRAFTTTWAADETALREHDITGGNFESKGRGPELTRLLSRVAAGDVVVPIEATVPLEAAPAVLGAGSARGKTVLAI</sequence>
<evidence type="ECO:0000256" key="1">
    <source>
        <dbReference type="ARBA" id="ARBA00022857"/>
    </source>
</evidence>
<feature type="domain" description="Enoyl reductase (ER)" evidence="3">
    <location>
        <begin position="10"/>
        <end position="327"/>
    </location>
</feature>
<dbReference type="InterPro" id="IPR036291">
    <property type="entry name" value="NAD(P)-bd_dom_sf"/>
</dbReference>
<dbReference type="InterPro" id="IPR011032">
    <property type="entry name" value="GroES-like_sf"/>
</dbReference>
<accession>A0A317NKN5</accession>
<dbReference type="Pfam" id="PF00107">
    <property type="entry name" value="ADH_zinc_N"/>
    <property type="match status" value="1"/>
</dbReference>
<dbReference type="SMART" id="SM00829">
    <property type="entry name" value="PKS_ER"/>
    <property type="match status" value="1"/>
</dbReference>
<dbReference type="AlphaFoldDB" id="A0A317NKN5"/>
<dbReference type="EMBL" id="QGTL01000004">
    <property type="protein sequence ID" value="PWV75936.1"/>
    <property type="molecule type" value="Genomic_DNA"/>
</dbReference>
<comment type="caution">
    <text evidence="4">The sequence shown here is derived from an EMBL/GenBank/DDBJ whole genome shotgun (WGS) entry which is preliminary data.</text>
</comment>
<dbReference type="GO" id="GO:0070402">
    <property type="term" value="F:NADPH binding"/>
    <property type="evidence" value="ECO:0007669"/>
    <property type="project" value="TreeGrafter"/>
</dbReference>
<dbReference type="Pfam" id="PF08240">
    <property type="entry name" value="ADH_N"/>
    <property type="match status" value="1"/>
</dbReference>
<dbReference type="GO" id="GO:0016651">
    <property type="term" value="F:oxidoreductase activity, acting on NAD(P)H"/>
    <property type="evidence" value="ECO:0007669"/>
    <property type="project" value="TreeGrafter"/>
</dbReference>
<evidence type="ECO:0000259" key="3">
    <source>
        <dbReference type="SMART" id="SM00829"/>
    </source>
</evidence>
<dbReference type="Proteomes" id="UP000246410">
    <property type="component" value="Unassembled WGS sequence"/>
</dbReference>
<dbReference type="RefSeq" id="WP_110037627.1">
    <property type="nucleotide sequence ID" value="NZ_QGTL01000004.1"/>
</dbReference>
<keyword evidence="5" id="KW-1185">Reference proteome</keyword>
<dbReference type="InterPro" id="IPR013149">
    <property type="entry name" value="ADH-like_C"/>
</dbReference>
<dbReference type="InterPro" id="IPR013154">
    <property type="entry name" value="ADH-like_N"/>
</dbReference>
<organism evidence="4 5">
    <name type="scientific">Nocardia neocaledoniensis</name>
    <dbReference type="NCBI Taxonomy" id="236511"/>
    <lineage>
        <taxon>Bacteria</taxon>
        <taxon>Bacillati</taxon>
        <taxon>Actinomycetota</taxon>
        <taxon>Actinomycetes</taxon>
        <taxon>Mycobacteriales</taxon>
        <taxon>Nocardiaceae</taxon>
        <taxon>Nocardia</taxon>
    </lineage>
</organism>
<dbReference type="InterPro" id="IPR020843">
    <property type="entry name" value="ER"/>
</dbReference>
<dbReference type="SUPFAM" id="SSF51735">
    <property type="entry name" value="NAD(P)-binding Rossmann-fold domains"/>
    <property type="match status" value="1"/>
</dbReference>
<gene>
    <name evidence="4" type="ORF">DFR69_10437</name>
</gene>
<keyword evidence="1" id="KW-0521">NADP</keyword>
<evidence type="ECO:0000313" key="4">
    <source>
        <dbReference type="EMBL" id="PWV75936.1"/>
    </source>
</evidence>
<dbReference type="Gene3D" id="3.90.180.10">
    <property type="entry name" value="Medium-chain alcohol dehydrogenases, catalytic domain"/>
    <property type="match status" value="1"/>
</dbReference>
<dbReference type="Gene3D" id="3.40.50.720">
    <property type="entry name" value="NAD(P)-binding Rossmann-like Domain"/>
    <property type="match status" value="1"/>
</dbReference>
<reference evidence="4 5" key="1">
    <citation type="submission" date="2018-05" db="EMBL/GenBank/DDBJ databases">
        <title>Genomic Encyclopedia of Type Strains, Phase IV (KMG-IV): sequencing the most valuable type-strain genomes for metagenomic binning, comparative biology and taxonomic classification.</title>
        <authorList>
            <person name="Goeker M."/>
        </authorList>
    </citation>
    <scope>NUCLEOTIDE SEQUENCE [LARGE SCALE GENOMIC DNA]</scope>
    <source>
        <strain evidence="4 5">DSM 44717</strain>
    </source>
</reference>
<dbReference type="PANTHER" id="PTHR48106">
    <property type="entry name" value="QUINONE OXIDOREDUCTASE PIG3-RELATED"/>
    <property type="match status" value="1"/>
</dbReference>
<evidence type="ECO:0000313" key="5">
    <source>
        <dbReference type="Proteomes" id="UP000246410"/>
    </source>
</evidence>
<dbReference type="CDD" id="cd05289">
    <property type="entry name" value="MDR_like_2"/>
    <property type="match status" value="1"/>
</dbReference>
<keyword evidence="2" id="KW-0560">Oxidoreductase</keyword>
<evidence type="ECO:0000256" key="2">
    <source>
        <dbReference type="ARBA" id="ARBA00023002"/>
    </source>
</evidence>
<dbReference type="SUPFAM" id="SSF50129">
    <property type="entry name" value="GroES-like"/>
    <property type="match status" value="1"/>
</dbReference>
<proteinExistence type="predicted"/>
<protein>
    <submittedName>
        <fullName evidence="4">NADPH:quinone reductase-like Zn-dependent oxidoreductase</fullName>
    </submittedName>
</protein>
<name>A0A317NKN5_9NOCA</name>